<name>A0A0F9WI73_9ZZZZ</name>
<reference evidence="1" key="1">
    <citation type="journal article" date="2015" name="Nature">
        <title>Complex archaea that bridge the gap between prokaryotes and eukaryotes.</title>
        <authorList>
            <person name="Spang A."/>
            <person name="Saw J.H."/>
            <person name="Jorgensen S.L."/>
            <person name="Zaremba-Niedzwiedzka K."/>
            <person name="Martijn J."/>
            <person name="Lind A.E."/>
            <person name="van Eijk R."/>
            <person name="Schleper C."/>
            <person name="Guy L."/>
            <person name="Ettema T.J."/>
        </authorList>
    </citation>
    <scope>NUCLEOTIDE SEQUENCE</scope>
</reference>
<evidence type="ECO:0000313" key="1">
    <source>
        <dbReference type="EMBL" id="KKN78123.1"/>
    </source>
</evidence>
<gene>
    <name evidence="1" type="ORF">LCGC14_0353500</name>
</gene>
<proteinExistence type="predicted"/>
<accession>A0A0F9WI73</accession>
<organism evidence="1">
    <name type="scientific">marine sediment metagenome</name>
    <dbReference type="NCBI Taxonomy" id="412755"/>
    <lineage>
        <taxon>unclassified sequences</taxon>
        <taxon>metagenomes</taxon>
        <taxon>ecological metagenomes</taxon>
    </lineage>
</organism>
<protein>
    <submittedName>
        <fullName evidence="1">Uncharacterized protein</fullName>
    </submittedName>
</protein>
<comment type="caution">
    <text evidence="1">The sequence shown here is derived from an EMBL/GenBank/DDBJ whole genome shotgun (WGS) entry which is preliminary data.</text>
</comment>
<dbReference type="EMBL" id="LAZR01000268">
    <property type="protein sequence ID" value="KKN78123.1"/>
    <property type="molecule type" value="Genomic_DNA"/>
</dbReference>
<sequence length="36" mass="3861">MVLKGKALACRREPHIASLFGALLLTGNDSHVVTIQ</sequence>
<dbReference type="AlphaFoldDB" id="A0A0F9WI73"/>